<keyword evidence="2" id="KW-0547">Nucleotide-binding</keyword>
<dbReference type="AlphaFoldDB" id="A0A0G9HG33"/>
<reference evidence="5" key="1">
    <citation type="submission" date="2016-09" db="EMBL/GenBank/DDBJ databases">
        <authorList>
            <person name="Lysoe E."/>
        </authorList>
    </citation>
    <scope>NUCLEOTIDE SEQUENCE [LARGE SCALE GENOMIC DNA]</scope>
    <source>
        <strain evidence="5">LJ96T</strain>
    </source>
</reference>
<sequence>MSVDIAIRKTLRSDERHFELDVTIVSQQRRIVLFGPSGSGKSLTLRAVAGLLTPDAGHVLIDGRVLYDAASRVDLPTRLRDVAYVYQDYALFPHLTVAQNIGFGLDRGWLNPGRRRRDARVQRWIDSLELGNIADSYPSRISGGQRQRVALARALATEPRIVVLDEPFAALDPALRGRMRAELLALQARHDLQLMVITHDPADVDALDGHTFEIRDGRVVGAPAAPGSWDDARLS</sequence>
<dbReference type="KEGG" id="lrz:BJI69_06465"/>
<gene>
    <name evidence="4" type="ORF">BJI69_06465</name>
</gene>
<dbReference type="Proteomes" id="UP000182987">
    <property type="component" value="Chromosome"/>
</dbReference>
<proteinExistence type="predicted"/>
<evidence type="ECO:0000256" key="3">
    <source>
        <dbReference type="ARBA" id="ARBA00022840"/>
    </source>
</evidence>
<accession>A0A0G9HG33</accession>
<dbReference type="SUPFAM" id="SSF52540">
    <property type="entry name" value="P-loop containing nucleoside triphosphate hydrolases"/>
    <property type="match status" value="1"/>
</dbReference>
<dbReference type="InterPro" id="IPR003593">
    <property type="entry name" value="AAA+_ATPase"/>
</dbReference>
<dbReference type="PANTHER" id="PTHR42781">
    <property type="entry name" value="SPERMIDINE/PUTRESCINE IMPORT ATP-BINDING PROTEIN POTA"/>
    <property type="match status" value="1"/>
</dbReference>
<dbReference type="PROSITE" id="PS50893">
    <property type="entry name" value="ABC_TRANSPORTER_2"/>
    <property type="match status" value="1"/>
</dbReference>
<evidence type="ECO:0000313" key="4">
    <source>
        <dbReference type="EMBL" id="APG03584.1"/>
    </source>
</evidence>
<keyword evidence="5" id="KW-1185">Reference proteome</keyword>
<evidence type="ECO:0000256" key="2">
    <source>
        <dbReference type="ARBA" id="ARBA00022741"/>
    </source>
</evidence>
<dbReference type="Gene3D" id="3.40.50.300">
    <property type="entry name" value="P-loop containing nucleotide triphosphate hydrolases"/>
    <property type="match status" value="1"/>
</dbReference>
<dbReference type="Pfam" id="PF00005">
    <property type="entry name" value="ABC_tran"/>
    <property type="match status" value="1"/>
</dbReference>
<dbReference type="OrthoDB" id="9802264at2"/>
<organism evidence="4 5">
    <name type="scientific">Luteibacter rhizovicinus DSM 16549</name>
    <dbReference type="NCBI Taxonomy" id="1440763"/>
    <lineage>
        <taxon>Bacteria</taxon>
        <taxon>Pseudomonadati</taxon>
        <taxon>Pseudomonadota</taxon>
        <taxon>Gammaproteobacteria</taxon>
        <taxon>Lysobacterales</taxon>
        <taxon>Rhodanobacteraceae</taxon>
        <taxon>Luteibacter</taxon>
    </lineage>
</organism>
<dbReference type="InterPro" id="IPR027417">
    <property type="entry name" value="P-loop_NTPase"/>
</dbReference>
<dbReference type="InterPro" id="IPR003439">
    <property type="entry name" value="ABC_transporter-like_ATP-bd"/>
</dbReference>
<dbReference type="PANTHER" id="PTHR42781:SF4">
    <property type="entry name" value="SPERMIDINE_PUTRESCINE IMPORT ATP-BINDING PROTEIN POTA"/>
    <property type="match status" value="1"/>
</dbReference>
<dbReference type="EMBL" id="CP017480">
    <property type="protein sequence ID" value="APG03584.1"/>
    <property type="molecule type" value="Genomic_DNA"/>
</dbReference>
<name>A0A0G9HG33_9GAMM</name>
<dbReference type="InterPro" id="IPR050093">
    <property type="entry name" value="ABC_SmlMolc_Importer"/>
</dbReference>
<dbReference type="SMART" id="SM00382">
    <property type="entry name" value="AAA"/>
    <property type="match status" value="1"/>
</dbReference>
<protein>
    <submittedName>
        <fullName evidence="4">ABC transporter ATP-binding protein</fullName>
    </submittedName>
</protein>
<dbReference type="PATRIC" id="fig|1440763.5.peg.60"/>
<dbReference type="STRING" id="1440763.BJI69_06465"/>
<evidence type="ECO:0000256" key="1">
    <source>
        <dbReference type="ARBA" id="ARBA00022448"/>
    </source>
</evidence>
<keyword evidence="3 4" id="KW-0067">ATP-binding</keyword>
<dbReference type="PROSITE" id="PS00211">
    <property type="entry name" value="ABC_TRANSPORTER_1"/>
    <property type="match status" value="1"/>
</dbReference>
<keyword evidence="1" id="KW-0813">Transport</keyword>
<dbReference type="GO" id="GO:0016887">
    <property type="term" value="F:ATP hydrolysis activity"/>
    <property type="evidence" value="ECO:0007669"/>
    <property type="project" value="InterPro"/>
</dbReference>
<evidence type="ECO:0000313" key="5">
    <source>
        <dbReference type="Proteomes" id="UP000182987"/>
    </source>
</evidence>
<dbReference type="InterPro" id="IPR017871">
    <property type="entry name" value="ABC_transporter-like_CS"/>
</dbReference>
<dbReference type="GO" id="GO:0005524">
    <property type="term" value="F:ATP binding"/>
    <property type="evidence" value="ECO:0007669"/>
    <property type="project" value="UniProtKB-KW"/>
</dbReference>
<dbReference type="RefSeq" id="WP_046965736.1">
    <property type="nucleotide sequence ID" value="NZ_CP017480.1"/>
</dbReference>